<accession>A0A6I2M4V4</accession>
<dbReference type="RefSeq" id="WP_154317781.1">
    <property type="nucleotide sequence ID" value="NZ_CAJGAA010000001.1"/>
</dbReference>
<keyword evidence="2" id="KW-1185">Reference proteome</keyword>
<dbReference type="AlphaFoldDB" id="A0A6I2M4V4"/>
<comment type="caution">
    <text evidence="1">The sequence shown here is derived from an EMBL/GenBank/DDBJ whole genome shotgun (WGS) entry which is preliminary data.</text>
</comment>
<dbReference type="EMBL" id="WKKF01000001">
    <property type="protein sequence ID" value="MRX52364.1"/>
    <property type="molecule type" value="Genomic_DNA"/>
</dbReference>
<evidence type="ECO:0000313" key="2">
    <source>
        <dbReference type="Proteomes" id="UP000441585"/>
    </source>
</evidence>
<proteinExistence type="predicted"/>
<protein>
    <submittedName>
        <fullName evidence="1">Uncharacterized protein</fullName>
    </submittedName>
</protein>
<gene>
    <name evidence="1" type="ORF">GJU41_00140</name>
</gene>
<name>A0A6I2M4V4_9BACI</name>
<reference evidence="1 2" key="1">
    <citation type="submission" date="2019-11" db="EMBL/GenBank/DDBJ databases">
        <title>Bacillus idriensis genome.</title>
        <authorList>
            <person name="Konopka E.N."/>
            <person name="Newman J.D."/>
        </authorList>
    </citation>
    <scope>NUCLEOTIDE SEQUENCE [LARGE SCALE GENOMIC DNA]</scope>
    <source>
        <strain evidence="1 2">DSM 19097</strain>
    </source>
</reference>
<organism evidence="1 2">
    <name type="scientific">Metabacillus idriensis</name>
    <dbReference type="NCBI Taxonomy" id="324768"/>
    <lineage>
        <taxon>Bacteria</taxon>
        <taxon>Bacillati</taxon>
        <taxon>Bacillota</taxon>
        <taxon>Bacilli</taxon>
        <taxon>Bacillales</taxon>
        <taxon>Bacillaceae</taxon>
        <taxon>Metabacillus</taxon>
    </lineage>
</organism>
<evidence type="ECO:0000313" key="1">
    <source>
        <dbReference type="EMBL" id="MRX52364.1"/>
    </source>
</evidence>
<sequence length="61" mass="7245">MKSALNSLKTWIEQRMERHVLHKQLKKEIERQGVIALANTLNDDKEKREFIIQYHTGGNKK</sequence>
<dbReference type="Proteomes" id="UP000441585">
    <property type="component" value="Unassembled WGS sequence"/>
</dbReference>